<feature type="domain" description="p-hydroxybenzoic acid efflux pump subunit AaeA-like beta-barrel" evidence="9">
    <location>
        <begin position="66"/>
        <end position="143"/>
    </location>
</feature>
<keyword evidence="7" id="KW-0472">Membrane</keyword>
<evidence type="ECO:0000256" key="8">
    <source>
        <dbReference type="SAM" id="MobiDB-lite"/>
    </source>
</evidence>
<dbReference type="SUPFAM" id="SSF111369">
    <property type="entry name" value="HlyD-like secretion proteins"/>
    <property type="match status" value="1"/>
</dbReference>
<feature type="non-terminal residue" evidence="10">
    <location>
        <position position="1"/>
    </location>
</feature>
<feature type="compositionally biased region" description="Low complexity" evidence="8">
    <location>
        <begin position="216"/>
        <end position="225"/>
    </location>
</feature>
<dbReference type="PANTHER" id="PTHR30386">
    <property type="entry name" value="MEMBRANE FUSION SUBUNIT OF EMRAB-TOLC MULTIDRUG EFFLUX PUMP"/>
    <property type="match status" value="1"/>
</dbReference>
<proteinExistence type="predicted"/>
<evidence type="ECO:0000256" key="3">
    <source>
        <dbReference type="ARBA" id="ARBA00022475"/>
    </source>
</evidence>
<sequence>VANTTVATNPKVQSAAAAVHAAYLTYARTILPAPVSGFVAERDVQLGEHVSPGMPLMSVVPLNQVWVDANFKETQLTNMRVGQSVQLTSDLYGSGVVYRGRVIGFGAGTGSAFSLLPPQNATGNWIKIVQRVPVRIAIDPQQLAAHPLQVGLSMRAYVDIRHDKSPRLPEVASAGPEAATHVFTSTSARAERAIRRIIAANAAGAANLGLGPPGSPRAAVPRPARLVATDRGPY</sequence>
<feature type="region of interest" description="Disordered" evidence="8">
    <location>
        <begin position="209"/>
        <end position="234"/>
    </location>
</feature>
<evidence type="ECO:0000256" key="2">
    <source>
        <dbReference type="ARBA" id="ARBA00022448"/>
    </source>
</evidence>
<dbReference type="InterPro" id="IPR050739">
    <property type="entry name" value="MFP"/>
</dbReference>
<keyword evidence="2" id="KW-0813">Transport</keyword>
<dbReference type="Gene3D" id="2.40.30.170">
    <property type="match status" value="1"/>
</dbReference>
<evidence type="ECO:0000256" key="5">
    <source>
        <dbReference type="ARBA" id="ARBA00022692"/>
    </source>
</evidence>
<gene>
    <name evidence="10" type="ORF">B2A_08484</name>
</gene>
<keyword evidence="6" id="KW-1133">Transmembrane helix</keyword>
<comment type="subcellular location">
    <subcellularLocation>
        <location evidence="1">Cell inner membrane</location>
        <topology evidence="1">Single-pass membrane protein</topology>
    </subcellularLocation>
</comment>
<dbReference type="GO" id="GO:0005886">
    <property type="term" value="C:plasma membrane"/>
    <property type="evidence" value="ECO:0007669"/>
    <property type="project" value="UniProtKB-SubCell"/>
</dbReference>
<dbReference type="GO" id="GO:0042908">
    <property type="term" value="P:xenobiotic transport"/>
    <property type="evidence" value="ECO:0007669"/>
    <property type="project" value="UniProtKB-ARBA"/>
</dbReference>
<accession>T1B3A3</accession>
<dbReference type="InterPro" id="IPR058634">
    <property type="entry name" value="AaeA-lik-b-barrel"/>
</dbReference>
<evidence type="ECO:0000256" key="4">
    <source>
        <dbReference type="ARBA" id="ARBA00022519"/>
    </source>
</evidence>
<keyword evidence="5" id="KW-0812">Transmembrane</keyword>
<dbReference type="Pfam" id="PF25963">
    <property type="entry name" value="Beta-barrel_AAEA"/>
    <property type="match status" value="1"/>
</dbReference>
<dbReference type="AlphaFoldDB" id="T1B3A3"/>
<evidence type="ECO:0000256" key="1">
    <source>
        <dbReference type="ARBA" id="ARBA00004377"/>
    </source>
</evidence>
<dbReference type="EMBL" id="AUZZ01006113">
    <property type="protein sequence ID" value="EQD47309.1"/>
    <property type="molecule type" value="Genomic_DNA"/>
</dbReference>
<keyword evidence="4" id="KW-0997">Cell inner membrane</keyword>
<reference evidence="10" key="2">
    <citation type="journal article" date="2014" name="ISME J.">
        <title>Microbial stratification in low pH oxic and suboxic macroscopic growths along an acid mine drainage.</title>
        <authorList>
            <person name="Mendez-Garcia C."/>
            <person name="Mesa V."/>
            <person name="Sprenger R.R."/>
            <person name="Richter M."/>
            <person name="Diez M.S."/>
            <person name="Solano J."/>
            <person name="Bargiela R."/>
            <person name="Golyshina O.V."/>
            <person name="Manteca A."/>
            <person name="Ramos J.L."/>
            <person name="Gallego J.R."/>
            <person name="Llorente I."/>
            <person name="Martins Dos Santos V.A."/>
            <person name="Jensen O.N."/>
            <person name="Pelaez A.I."/>
            <person name="Sanchez J."/>
            <person name="Ferrer M."/>
        </authorList>
    </citation>
    <scope>NUCLEOTIDE SEQUENCE</scope>
</reference>
<dbReference type="GO" id="GO:0055085">
    <property type="term" value="P:transmembrane transport"/>
    <property type="evidence" value="ECO:0007669"/>
    <property type="project" value="InterPro"/>
</dbReference>
<dbReference type="PANTHER" id="PTHR30386:SF19">
    <property type="entry name" value="MULTIDRUG EXPORT PROTEIN EMRA-RELATED"/>
    <property type="match status" value="1"/>
</dbReference>
<comment type="caution">
    <text evidence="10">The sequence shown here is derived from an EMBL/GenBank/DDBJ whole genome shotgun (WGS) entry which is preliminary data.</text>
</comment>
<reference evidence="10" key="1">
    <citation type="submission" date="2013-08" db="EMBL/GenBank/DDBJ databases">
        <authorList>
            <person name="Mendez C."/>
            <person name="Richter M."/>
            <person name="Ferrer M."/>
            <person name="Sanchez J."/>
        </authorList>
    </citation>
    <scope>NUCLEOTIDE SEQUENCE</scope>
</reference>
<evidence type="ECO:0000313" key="10">
    <source>
        <dbReference type="EMBL" id="EQD47309.1"/>
    </source>
</evidence>
<name>T1B3A3_9ZZZZ</name>
<protein>
    <submittedName>
        <fullName evidence="10">Secretion protein HlyD family protein</fullName>
    </submittedName>
</protein>
<evidence type="ECO:0000256" key="7">
    <source>
        <dbReference type="ARBA" id="ARBA00023136"/>
    </source>
</evidence>
<evidence type="ECO:0000256" key="6">
    <source>
        <dbReference type="ARBA" id="ARBA00022989"/>
    </source>
</evidence>
<evidence type="ECO:0000259" key="9">
    <source>
        <dbReference type="Pfam" id="PF25963"/>
    </source>
</evidence>
<keyword evidence="3" id="KW-1003">Cell membrane</keyword>
<organism evidence="10">
    <name type="scientific">mine drainage metagenome</name>
    <dbReference type="NCBI Taxonomy" id="410659"/>
    <lineage>
        <taxon>unclassified sequences</taxon>
        <taxon>metagenomes</taxon>
        <taxon>ecological metagenomes</taxon>
    </lineage>
</organism>
<dbReference type="FunFam" id="2.40.30.170:FF:000003">
    <property type="entry name" value="Multidrug resistance protein A"/>
    <property type="match status" value="1"/>
</dbReference>